<comment type="caution">
    <text evidence="3">The sequence shown here is derived from an EMBL/GenBank/DDBJ whole genome shotgun (WGS) entry which is preliminary data.</text>
</comment>
<proteinExistence type="predicted"/>
<accession>A0AAW1QU05</accession>
<evidence type="ECO:0000259" key="2">
    <source>
        <dbReference type="Pfam" id="PF25397"/>
    </source>
</evidence>
<gene>
    <name evidence="3" type="ORF">WJX81_008490</name>
</gene>
<feature type="transmembrane region" description="Helical" evidence="1">
    <location>
        <begin position="43"/>
        <end position="61"/>
    </location>
</feature>
<dbReference type="AlphaFoldDB" id="A0AAW1QU05"/>
<dbReference type="Pfam" id="PF25397">
    <property type="entry name" value="DUF7887"/>
    <property type="match status" value="1"/>
</dbReference>
<evidence type="ECO:0000256" key="1">
    <source>
        <dbReference type="SAM" id="Phobius"/>
    </source>
</evidence>
<sequence length="135" mass="14377">RSHRFDLRSPRRQVACSAKGDREAPALSLDALAPLTRTPLYRWGLQGAVVLVILGAIDAGWSGDWHRLGVLTTDQEGVLRGLLTLLGFFHIGCAFVAVNAARSKGLNWAPATAKVLAVGFLALVEVLYAEAAADA</sequence>
<evidence type="ECO:0000313" key="3">
    <source>
        <dbReference type="EMBL" id="KAK9825003.1"/>
    </source>
</evidence>
<name>A0AAW1QU05_9CHLO</name>
<dbReference type="EMBL" id="JALJOU010000078">
    <property type="protein sequence ID" value="KAK9825003.1"/>
    <property type="molecule type" value="Genomic_DNA"/>
</dbReference>
<reference evidence="3 4" key="1">
    <citation type="journal article" date="2024" name="Nat. Commun.">
        <title>Phylogenomics reveals the evolutionary origins of lichenization in chlorophyte algae.</title>
        <authorList>
            <person name="Puginier C."/>
            <person name="Libourel C."/>
            <person name="Otte J."/>
            <person name="Skaloud P."/>
            <person name="Haon M."/>
            <person name="Grisel S."/>
            <person name="Petersen M."/>
            <person name="Berrin J.G."/>
            <person name="Delaux P.M."/>
            <person name="Dal Grande F."/>
            <person name="Keller J."/>
        </authorList>
    </citation>
    <scope>NUCLEOTIDE SEQUENCE [LARGE SCALE GENOMIC DNA]</scope>
    <source>
        <strain evidence="3 4">SAG 245.80</strain>
    </source>
</reference>
<keyword evidence="1" id="KW-1133">Transmembrane helix</keyword>
<keyword evidence="1" id="KW-0472">Membrane</keyword>
<feature type="transmembrane region" description="Helical" evidence="1">
    <location>
        <begin position="81"/>
        <end position="101"/>
    </location>
</feature>
<dbReference type="Proteomes" id="UP001445335">
    <property type="component" value="Unassembled WGS sequence"/>
</dbReference>
<organism evidence="3 4">
    <name type="scientific">Elliptochloris bilobata</name>
    <dbReference type="NCBI Taxonomy" id="381761"/>
    <lineage>
        <taxon>Eukaryota</taxon>
        <taxon>Viridiplantae</taxon>
        <taxon>Chlorophyta</taxon>
        <taxon>core chlorophytes</taxon>
        <taxon>Trebouxiophyceae</taxon>
        <taxon>Trebouxiophyceae incertae sedis</taxon>
        <taxon>Elliptochloris clade</taxon>
        <taxon>Elliptochloris</taxon>
    </lineage>
</organism>
<evidence type="ECO:0000313" key="4">
    <source>
        <dbReference type="Proteomes" id="UP001445335"/>
    </source>
</evidence>
<feature type="non-terminal residue" evidence="3">
    <location>
        <position position="1"/>
    </location>
</feature>
<keyword evidence="4" id="KW-1185">Reference proteome</keyword>
<protein>
    <recommendedName>
        <fullName evidence="2">DUF7887 domain-containing protein</fullName>
    </recommendedName>
</protein>
<feature type="transmembrane region" description="Helical" evidence="1">
    <location>
        <begin position="108"/>
        <end position="129"/>
    </location>
</feature>
<dbReference type="InterPro" id="IPR057209">
    <property type="entry name" value="DUF7887"/>
</dbReference>
<keyword evidence="1" id="KW-0812">Transmembrane</keyword>
<feature type="domain" description="DUF7887" evidence="2">
    <location>
        <begin position="46"/>
        <end position="80"/>
    </location>
</feature>